<dbReference type="RefSeq" id="WP_094378685.1">
    <property type="nucleotide sequence ID" value="NZ_NOKA02000073.1"/>
</dbReference>
<dbReference type="AlphaFoldDB" id="A0A255I5E3"/>
<sequence length="364" mass="42443">MKKKKIYLILIFLISLTACSNKASNQINERKSQDVSEAVQEEREPYQIPESYNKVGENITFQTEIIFNQKILETGLYYTTGTLQKIDYDKAFEILFKDKETASKEEHNIDGDNFVSYQSSNYEDLSISSDSLIYLTPEHIYYSHSFSEYDDDYNANLYSTDLDFDFASKEEIWTKMINTMNEIGYDIDGNYTCYSLDYKTLKQEEYAMGKDGKEDISAYKPNWSEDDNGYFFIAHQELQNCIVQYPIEDVFEKVSEQNAPIKILYTKEGVKLIDIEGLFDFQVSNEYINLLPFEEIANHILDKYEMLLSDSTYEVTKAELYFRPIKNDNGTYDILPTWQFTIKDNLTESEGDTFINAITGEEIV</sequence>
<evidence type="ECO:0000313" key="2">
    <source>
        <dbReference type="EMBL" id="PXV96099.1"/>
    </source>
</evidence>
<keyword evidence="1" id="KW-0732">Signal</keyword>
<reference evidence="3 4" key="1">
    <citation type="journal article" date="2017" name="Genome Announc.">
        <title>Draft Genome Sequence of a Sporulating and Motile Strain of Lachnotalea glycerini Isolated from Water in Quebec City, Canada.</title>
        <authorList>
            <person name="Maheux A.F."/>
            <person name="Boudreau D.K."/>
            <person name="Berube E."/>
            <person name="Boissinot M."/>
            <person name="Raymond F."/>
            <person name="Brodeur S."/>
            <person name="Corbeil J."/>
            <person name="Isabel S."/>
            <person name="Omar R.F."/>
            <person name="Bergeron M.G."/>
        </authorList>
    </citation>
    <scope>NUCLEOTIDE SEQUENCE [LARGE SCALE GENOMIC DNA]</scope>
    <source>
        <strain evidence="3 4">CCRI-19302</strain>
    </source>
</reference>
<proteinExistence type="predicted"/>
<comment type="caution">
    <text evidence="2">The sequence shown here is derived from an EMBL/GenBank/DDBJ whole genome shotgun (WGS) entry which is preliminary data.</text>
</comment>
<feature type="chain" id="PRO_5036033807" evidence="1">
    <location>
        <begin position="24"/>
        <end position="364"/>
    </location>
</feature>
<dbReference type="EMBL" id="QICS01000001">
    <property type="protein sequence ID" value="PXV96099.1"/>
    <property type="molecule type" value="Genomic_DNA"/>
</dbReference>
<gene>
    <name evidence="2" type="ORF">C8E03_101732</name>
    <name evidence="3" type="ORF">CG710_018875</name>
</gene>
<protein>
    <submittedName>
        <fullName evidence="2">Uncharacterized protein</fullName>
    </submittedName>
</protein>
<dbReference type="EMBL" id="NOKA02000073">
    <property type="protein sequence ID" value="RDY29071.1"/>
    <property type="molecule type" value="Genomic_DNA"/>
</dbReference>
<reference evidence="3" key="3">
    <citation type="submission" date="2018-07" db="EMBL/GenBank/DDBJ databases">
        <authorList>
            <person name="Quirk P.G."/>
            <person name="Krulwich T.A."/>
        </authorList>
    </citation>
    <scope>NUCLEOTIDE SEQUENCE</scope>
    <source>
        <strain evidence="3">CCRI-19302</strain>
    </source>
</reference>
<evidence type="ECO:0000313" key="3">
    <source>
        <dbReference type="EMBL" id="RDY29071.1"/>
    </source>
</evidence>
<evidence type="ECO:0000256" key="1">
    <source>
        <dbReference type="SAM" id="SignalP"/>
    </source>
</evidence>
<dbReference type="Proteomes" id="UP000247523">
    <property type="component" value="Unassembled WGS sequence"/>
</dbReference>
<dbReference type="Proteomes" id="UP000216411">
    <property type="component" value="Unassembled WGS sequence"/>
</dbReference>
<evidence type="ECO:0000313" key="4">
    <source>
        <dbReference type="Proteomes" id="UP000216411"/>
    </source>
</evidence>
<keyword evidence="4" id="KW-1185">Reference proteome</keyword>
<organism evidence="2 5">
    <name type="scientific">Lachnotalea glycerini</name>
    <dbReference type="NCBI Taxonomy" id="1763509"/>
    <lineage>
        <taxon>Bacteria</taxon>
        <taxon>Bacillati</taxon>
        <taxon>Bacillota</taxon>
        <taxon>Clostridia</taxon>
        <taxon>Lachnospirales</taxon>
        <taxon>Lachnospiraceae</taxon>
        <taxon>Lachnotalea</taxon>
    </lineage>
</organism>
<reference evidence="2 5" key="2">
    <citation type="submission" date="2018-05" db="EMBL/GenBank/DDBJ databases">
        <title>Genomic Encyclopedia of Type Strains, Phase IV (KMG-IV): sequencing the most valuable type-strain genomes for metagenomic binning, comparative biology and taxonomic classification.</title>
        <authorList>
            <person name="Goeker M."/>
        </authorList>
    </citation>
    <scope>NUCLEOTIDE SEQUENCE [LARGE SCALE GENOMIC DNA]</scope>
    <source>
        <strain evidence="2 5">DSM 28816</strain>
    </source>
</reference>
<name>A0A255I5E3_9FIRM</name>
<accession>A0A255I5E3</accession>
<evidence type="ECO:0000313" key="5">
    <source>
        <dbReference type="Proteomes" id="UP000247523"/>
    </source>
</evidence>
<feature type="signal peptide" evidence="1">
    <location>
        <begin position="1"/>
        <end position="23"/>
    </location>
</feature>
<dbReference type="OrthoDB" id="2016755at2"/>
<dbReference type="PROSITE" id="PS51257">
    <property type="entry name" value="PROKAR_LIPOPROTEIN"/>
    <property type="match status" value="1"/>
</dbReference>